<protein>
    <recommendedName>
        <fullName evidence="4">G protein-coupled receptor</fullName>
    </recommendedName>
</protein>
<dbReference type="PANTHER" id="PTHR22943">
    <property type="entry name" value="7-TRANSMEMBRANE DOMAIN RECEPTOR C.ELEGANS"/>
    <property type="match status" value="1"/>
</dbReference>
<evidence type="ECO:0000313" key="2">
    <source>
        <dbReference type="EMBL" id="GMS94647.1"/>
    </source>
</evidence>
<evidence type="ECO:0000256" key="1">
    <source>
        <dbReference type="SAM" id="Phobius"/>
    </source>
</evidence>
<dbReference type="Pfam" id="PF10326">
    <property type="entry name" value="7TM_GPCR_Str"/>
    <property type="match status" value="1"/>
</dbReference>
<comment type="caution">
    <text evidence="2">The sequence shown here is derived from an EMBL/GenBank/DDBJ whole genome shotgun (WGS) entry which is preliminary data.</text>
</comment>
<keyword evidence="3" id="KW-1185">Reference proteome</keyword>
<dbReference type="AlphaFoldDB" id="A0AAV5TJQ6"/>
<name>A0AAV5TJQ6_9BILA</name>
<proteinExistence type="predicted"/>
<reference evidence="2" key="1">
    <citation type="submission" date="2023-10" db="EMBL/GenBank/DDBJ databases">
        <title>Genome assembly of Pristionchus species.</title>
        <authorList>
            <person name="Yoshida K."/>
            <person name="Sommer R.J."/>
        </authorList>
    </citation>
    <scope>NUCLEOTIDE SEQUENCE</scope>
    <source>
        <strain evidence="2">RS0144</strain>
    </source>
</reference>
<keyword evidence="1" id="KW-0472">Membrane</keyword>
<dbReference type="Proteomes" id="UP001432027">
    <property type="component" value="Unassembled WGS sequence"/>
</dbReference>
<feature type="transmembrane region" description="Helical" evidence="1">
    <location>
        <begin position="120"/>
        <end position="143"/>
    </location>
</feature>
<dbReference type="InterPro" id="IPR019428">
    <property type="entry name" value="7TM_GPCR_serpentine_rcpt_Str"/>
</dbReference>
<keyword evidence="1" id="KW-0812">Transmembrane</keyword>
<feature type="non-terminal residue" evidence="2">
    <location>
        <position position="1"/>
    </location>
</feature>
<feature type="non-terminal residue" evidence="2">
    <location>
        <position position="184"/>
    </location>
</feature>
<evidence type="ECO:0008006" key="4">
    <source>
        <dbReference type="Google" id="ProtNLM"/>
    </source>
</evidence>
<organism evidence="2 3">
    <name type="scientific">Pristionchus entomophagus</name>
    <dbReference type="NCBI Taxonomy" id="358040"/>
    <lineage>
        <taxon>Eukaryota</taxon>
        <taxon>Metazoa</taxon>
        <taxon>Ecdysozoa</taxon>
        <taxon>Nematoda</taxon>
        <taxon>Chromadorea</taxon>
        <taxon>Rhabditida</taxon>
        <taxon>Rhabditina</taxon>
        <taxon>Diplogasteromorpha</taxon>
        <taxon>Diplogasteroidea</taxon>
        <taxon>Neodiplogasteridae</taxon>
        <taxon>Pristionchus</taxon>
    </lineage>
</organism>
<dbReference type="PANTHER" id="PTHR22943:SF248">
    <property type="entry name" value="SEVEN TM RECEPTOR"/>
    <property type="match status" value="1"/>
</dbReference>
<evidence type="ECO:0000313" key="3">
    <source>
        <dbReference type="Proteomes" id="UP001432027"/>
    </source>
</evidence>
<sequence>VLGIILCSFLLFCLLFRTRHDLGTYRYLQRIVTAEGVFGMVPASPLVTDKAVLCAYVSFYTITFVMIDYSFLYRMWAVKSFISVYYLYLPTEWGRRRLRESTFIDFGIDTQSAVMVMGDYFLTIIPLIFLYSPCGVMIVLPLFRVNSQWMARATPFLITFFLPLDALAVILSMTEYRRVLLKII</sequence>
<keyword evidence="1" id="KW-1133">Transmembrane helix</keyword>
<feature type="transmembrane region" description="Helical" evidence="1">
    <location>
        <begin position="155"/>
        <end position="174"/>
    </location>
</feature>
<gene>
    <name evidence="2" type="ORF">PENTCL1PPCAC_16822</name>
</gene>
<accession>A0AAV5TJQ6</accession>
<dbReference type="EMBL" id="BTSX01000004">
    <property type="protein sequence ID" value="GMS94647.1"/>
    <property type="molecule type" value="Genomic_DNA"/>
</dbReference>